<gene>
    <name evidence="2" type="ORF">AMECASPLE_039233</name>
</gene>
<proteinExistence type="predicted"/>
<feature type="compositionally biased region" description="Pro residues" evidence="1">
    <location>
        <begin position="32"/>
        <end position="42"/>
    </location>
</feature>
<evidence type="ECO:0000313" key="2">
    <source>
        <dbReference type="EMBL" id="MEQ2301748.1"/>
    </source>
</evidence>
<evidence type="ECO:0000256" key="1">
    <source>
        <dbReference type="SAM" id="MobiDB-lite"/>
    </source>
</evidence>
<accession>A0ABV0Z6A0</accession>
<name>A0ABV0Z6A0_9TELE</name>
<protein>
    <submittedName>
        <fullName evidence="2">Uncharacterized protein</fullName>
    </submittedName>
</protein>
<evidence type="ECO:0000313" key="3">
    <source>
        <dbReference type="Proteomes" id="UP001469553"/>
    </source>
</evidence>
<organism evidence="2 3">
    <name type="scientific">Ameca splendens</name>
    <dbReference type="NCBI Taxonomy" id="208324"/>
    <lineage>
        <taxon>Eukaryota</taxon>
        <taxon>Metazoa</taxon>
        <taxon>Chordata</taxon>
        <taxon>Craniata</taxon>
        <taxon>Vertebrata</taxon>
        <taxon>Euteleostomi</taxon>
        <taxon>Actinopterygii</taxon>
        <taxon>Neopterygii</taxon>
        <taxon>Teleostei</taxon>
        <taxon>Neoteleostei</taxon>
        <taxon>Acanthomorphata</taxon>
        <taxon>Ovalentaria</taxon>
        <taxon>Atherinomorphae</taxon>
        <taxon>Cyprinodontiformes</taxon>
        <taxon>Goodeidae</taxon>
        <taxon>Ameca</taxon>
    </lineage>
</organism>
<comment type="caution">
    <text evidence="2">The sequence shown here is derived from an EMBL/GenBank/DDBJ whole genome shotgun (WGS) entry which is preliminary data.</text>
</comment>
<keyword evidence="3" id="KW-1185">Reference proteome</keyword>
<feature type="region of interest" description="Disordered" evidence="1">
    <location>
        <begin position="1"/>
        <end position="98"/>
    </location>
</feature>
<dbReference type="EMBL" id="JAHRIP010054991">
    <property type="protein sequence ID" value="MEQ2301748.1"/>
    <property type="molecule type" value="Genomic_DNA"/>
</dbReference>
<feature type="compositionally biased region" description="Pro residues" evidence="1">
    <location>
        <begin position="54"/>
        <end position="63"/>
    </location>
</feature>
<reference evidence="2 3" key="1">
    <citation type="submission" date="2021-06" db="EMBL/GenBank/DDBJ databases">
        <authorList>
            <person name="Palmer J.M."/>
        </authorList>
    </citation>
    <scope>NUCLEOTIDE SEQUENCE [LARGE SCALE GENOMIC DNA]</scope>
    <source>
        <strain evidence="2 3">AS_MEX2019</strain>
        <tissue evidence="2">Muscle</tissue>
    </source>
</reference>
<sequence>MRRPPAPSSAHISTEAGGGFSAHGLASDQPSPLLPTPNPVPGRVPEGFMDEPPPHPNPVPGPVPEGFLDEPPPHSDSVPSSVTEGSQAEPPSHFVPVREGFVDGLPPLPVPGPILEGSEDELSPFLIPVPDVFVEDLSPLPVPVPGGCEDTPSPPAVSWWLRHRSPQPRRRSQRSPHRTSELHRGFSWSCRRLPDHRLLRHRPAQLLHRRPADRRICRGRPPGLPPELWVCQGRPLGRPPELWACRGRPPGRPPELLPSFRGPLRPPWSDVCFVFVLWASGIRP</sequence>
<dbReference type="Proteomes" id="UP001469553">
    <property type="component" value="Unassembled WGS sequence"/>
</dbReference>